<dbReference type="EMBL" id="BAAAZG010000047">
    <property type="protein sequence ID" value="GAA4092261.1"/>
    <property type="molecule type" value="Genomic_DNA"/>
</dbReference>
<reference evidence="5" key="1">
    <citation type="journal article" date="2019" name="Int. J. Syst. Evol. Microbiol.">
        <title>The Global Catalogue of Microorganisms (GCM) 10K type strain sequencing project: providing services to taxonomists for standard genome sequencing and annotation.</title>
        <authorList>
            <consortium name="The Broad Institute Genomics Platform"/>
            <consortium name="The Broad Institute Genome Sequencing Center for Infectious Disease"/>
            <person name="Wu L."/>
            <person name="Ma J."/>
        </authorList>
    </citation>
    <scope>NUCLEOTIDE SEQUENCE [LARGE SCALE GENOMIC DNA]</scope>
    <source>
        <strain evidence="5">JCM 16702</strain>
    </source>
</reference>
<dbReference type="InterPro" id="IPR023365">
    <property type="entry name" value="Sortase_dom-sf"/>
</dbReference>
<feature type="chain" id="PRO_5046256927" description="Class E sortase" evidence="3">
    <location>
        <begin position="25"/>
        <end position="203"/>
    </location>
</feature>
<dbReference type="Pfam" id="PF04203">
    <property type="entry name" value="Sortase"/>
    <property type="match status" value="1"/>
</dbReference>
<feature type="compositionally biased region" description="Low complexity" evidence="2">
    <location>
        <begin position="44"/>
        <end position="60"/>
    </location>
</feature>
<protein>
    <recommendedName>
        <fullName evidence="6">Class E sortase</fullName>
    </recommendedName>
</protein>
<dbReference type="NCBIfam" id="TIGR01076">
    <property type="entry name" value="sortase_fam"/>
    <property type="match status" value="1"/>
</dbReference>
<feature type="region of interest" description="Disordered" evidence="2">
    <location>
        <begin position="29"/>
        <end position="63"/>
    </location>
</feature>
<dbReference type="SUPFAM" id="SSF63817">
    <property type="entry name" value="Sortase"/>
    <property type="match status" value="1"/>
</dbReference>
<dbReference type="Gene3D" id="2.40.260.10">
    <property type="entry name" value="Sortase"/>
    <property type="match status" value="1"/>
</dbReference>
<evidence type="ECO:0000313" key="4">
    <source>
        <dbReference type="EMBL" id="GAA4092261.1"/>
    </source>
</evidence>
<dbReference type="CDD" id="cd05830">
    <property type="entry name" value="Sortase_E"/>
    <property type="match status" value="1"/>
</dbReference>
<dbReference type="Proteomes" id="UP001500683">
    <property type="component" value="Unassembled WGS sequence"/>
</dbReference>
<proteinExistence type="predicted"/>
<keyword evidence="3" id="KW-0732">Signal</keyword>
<keyword evidence="1" id="KW-0378">Hydrolase</keyword>
<evidence type="ECO:0000256" key="2">
    <source>
        <dbReference type="SAM" id="MobiDB-lite"/>
    </source>
</evidence>
<evidence type="ECO:0000313" key="5">
    <source>
        <dbReference type="Proteomes" id="UP001500683"/>
    </source>
</evidence>
<dbReference type="InterPro" id="IPR005754">
    <property type="entry name" value="Sortase"/>
</dbReference>
<dbReference type="InterPro" id="IPR042003">
    <property type="entry name" value="Sortase_E"/>
</dbReference>
<evidence type="ECO:0000256" key="3">
    <source>
        <dbReference type="SAM" id="SignalP"/>
    </source>
</evidence>
<comment type="caution">
    <text evidence="4">The sequence shown here is derived from an EMBL/GenBank/DDBJ whole genome shotgun (WGS) entry which is preliminary data.</text>
</comment>
<gene>
    <name evidence="4" type="ORF">GCM10022214_62260</name>
</gene>
<organism evidence="4 5">
    <name type="scientific">Actinomadura miaoliensis</name>
    <dbReference type="NCBI Taxonomy" id="430685"/>
    <lineage>
        <taxon>Bacteria</taxon>
        <taxon>Bacillati</taxon>
        <taxon>Actinomycetota</taxon>
        <taxon>Actinomycetes</taxon>
        <taxon>Streptosporangiales</taxon>
        <taxon>Thermomonosporaceae</taxon>
        <taxon>Actinomadura</taxon>
    </lineage>
</organism>
<evidence type="ECO:0008006" key="6">
    <source>
        <dbReference type="Google" id="ProtNLM"/>
    </source>
</evidence>
<evidence type="ECO:0000256" key="1">
    <source>
        <dbReference type="ARBA" id="ARBA00022801"/>
    </source>
</evidence>
<name>A0ABP7WMJ9_9ACTN</name>
<keyword evidence="5" id="KW-1185">Reference proteome</keyword>
<feature type="signal peptide" evidence="3">
    <location>
        <begin position="1"/>
        <end position="24"/>
    </location>
</feature>
<sequence length="203" mass="21426">MSAHWFVRFGIAAALAGALGTALAPGAPTAAAKAAPPTAPPAPATTETPAASAKPATALARGPGRRSATTFLVIPRLHKRLRVREGVSPRVLALGVGHYPGTARPGAIGNVVLLGHRTTHSAPFRLLHRLRDGDRLVLAEGARRHTYRVYRKTIMSPRRRSVLAPVPFQPDAAPRTRSLTLVTCHPPGSDRQRLVVLAKSNAG</sequence>
<accession>A0ABP7WMJ9</accession>